<dbReference type="InterPro" id="IPR036565">
    <property type="entry name" value="Mur-like_cat_sf"/>
</dbReference>
<sequence>MKTLQRIEAFFQNHGFAVQSLGDLHSEPVFDLHLDSRGVNAGDAFIAIQGGQKHGLAFLSQVLDKKPGLVLSDRPLNEEERSIWEQSGCESVFFWSSDLKAILPLLADWFYDAPSRHLKVVGITGTNGKTSTAFYTAQLLEHLGNRVALIGTLGNGYWKNLSPTLNTTPDVISVQRLLADFLRQGYEWVVMEVSSHALSLGRVDGVHFQTVALTQITRDHLDFHGSVEAYRNAKKSLFTEFASNVQIVNLQDETGRELCDSMALSDLYSYRLEEGGHSGSSKELLCNHLRLHPEGLQLSLSFSEKHADLSVSLLGRFNAENLLCALSILLANGFSWHELLNGAHKLKAVDGRMQTLCRQPIVVLDFAHTADALRSVLQAIRDHLSASESQLWVLFGCGGNRDRGKRPLMAQIAEQLANKVVVTSDNPRDEDPEAIIGEICQGFSQSEMVTVIQDRRQAIEWTLQQAADHDLVLLAGKGHETYQEIAGIKYPFSDAQIAGEFCRVGLTENRQSAEDTIELVLKG</sequence>
<accession>A0ABS0BZY4</accession>
<comment type="similarity">
    <text evidence="1 9">Belongs to the MurCDEF family. MurE subfamily.</text>
</comment>
<dbReference type="RefSeq" id="WP_185978704.1">
    <property type="nucleotide sequence ID" value="NZ_JACBGI020000021.1"/>
</dbReference>
<keyword evidence="9" id="KW-0460">Magnesium</keyword>
<dbReference type="PANTHER" id="PTHR23135:SF4">
    <property type="entry name" value="UDP-N-ACETYLMURAMOYL-L-ALANYL-D-GLUTAMATE--2,6-DIAMINOPIMELATE LIGASE MURE HOMOLOG, CHLOROPLASTIC"/>
    <property type="match status" value="1"/>
</dbReference>
<dbReference type="EMBL" id="JACBGI020000021">
    <property type="protein sequence ID" value="MBF6058559.1"/>
    <property type="molecule type" value="Genomic_DNA"/>
</dbReference>
<keyword evidence="8 9" id="KW-0961">Cell wall biogenesis/degradation</keyword>
<evidence type="ECO:0000256" key="1">
    <source>
        <dbReference type="ARBA" id="ARBA00005898"/>
    </source>
</evidence>
<keyword evidence="9 10" id="KW-0132">Cell division</keyword>
<evidence type="ECO:0000256" key="8">
    <source>
        <dbReference type="ARBA" id="ARBA00023316"/>
    </source>
</evidence>
<evidence type="ECO:0000313" key="13">
    <source>
        <dbReference type="EMBL" id="MBF6058559.1"/>
    </source>
</evidence>
<dbReference type="HAMAP" id="MF_00208">
    <property type="entry name" value="MurE"/>
    <property type="match status" value="1"/>
</dbReference>
<comment type="cofactor">
    <cofactor evidence="9">
        <name>Mg(2+)</name>
        <dbReference type="ChEBI" id="CHEBI:18420"/>
    </cofactor>
</comment>
<keyword evidence="6 9" id="KW-0133">Cell shape</keyword>
<name>A0ABS0BZY4_9GAMM</name>
<dbReference type="Gene3D" id="3.40.1190.10">
    <property type="entry name" value="Mur-like, catalytic domain"/>
    <property type="match status" value="1"/>
</dbReference>
<dbReference type="SUPFAM" id="SSF53623">
    <property type="entry name" value="MurD-like peptide ligases, catalytic domain"/>
    <property type="match status" value="1"/>
</dbReference>
<dbReference type="SUPFAM" id="SSF63418">
    <property type="entry name" value="MurE/MurF N-terminal domain"/>
    <property type="match status" value="1"/>
</dbReference>
<evidence type="ECO:0000256" key="10">
    <source>
        <dbReference type="RuleBase" id="RU004135"/>
    </source>
</evidence>
<organism evidence="13 14">
    <name type="scientific">Thiomicrorhabdus heinhorstiae</name>
    <dbReference type="NCBI Taxonomy" id="2748010"/>
    <lineage>
        <taxon>Bacteria</taxon>
        <taxon>Pseudomonadati</taxon>
        <taxon>Pseudomonadota</taxon>
        <taxon>Gammaproteobacteria</taxon>
        <taxon>Thiotrichales</taxon>
        <taxon>Piscirickettsiaceae</taxon>
        <taxon>Thiomicrorhabdus</taxon>
    </lineage>
</organism>
<feature type="domain" description="Mur ligase C-terminal" evidence="11">
    <location>
        <begin position="351"/>
        <end position="478"/>
    </location>
</feature>
<dbReference type="Proteomes" id="UP001193680">
    <property type="component" value="Unassembled WGS sequence"/>
</dbReference>
<evidence type="ECO:0000256" key="7">
    <source>
        <dbReference type="ARBA" id="ARBA00022984"/>
    </source>
</evidence>
<comment type="PTM">
    <text evidence="9">Carboxylation is probably crucial for Mg(2+) binding and, consequently, for the gamma-phosphate positioning of ATP.</text>
</comment>
<comment type="catalytic activity">
    <reaction evidence="9">
        <text>UDP-N-acetyl-alpha-D-muramoyl-L-alanyl-D-glutamate + meso-2,6-diaminopimelate + ATP = UDP-N-acetyl-alpha-D-muramoyl-L-alanyl-gamma-D-glutamyl-meso-2,6-diaminopimelate + ADP + phosphate + H(+)</text>
        <dbReference type="Rhea" id="RHEA:23676"/>
        <dbReference type="ChEBI" id="CHEBI:15378"/>
        <dbReference type="ChEBI" id="CHEBI:30616"/>
        <dbReference type="ChEBI" id="CHEBI:43474"/>
        <dbReference type="ChEBI" id="CHEBI:57791"/>
        <dbReference type="ChEBI" id="CHEBI:83900"/>
        <dbReference type="ChEBI" id="CHEBI:83905"/>
        <dbReference type="ChEBI" id="CHEBI:456216"/>
        <dbReference type="EC" id="6.3.2.13"/>
    </reaction>
</comment>
<feature type="domain" description="Mur ligase central" evidence="12">
    <location>
        <begin position="123"/>
        <end position="327"/>
    </location>
</feature>
<feature type="binding site" evidence="9">
    <location>
        <position position="480"/>
    </location>
    <ligand>
        <name>meso-2,6-diaminopimelate</name>
        <dbReference type="ChEBI" id="CHEBI:57791"/>
    </ligand>
</feature>
<dbReference type="SUPFAM" id="SSF53244">
    <property type="entry name" value="MurD-like peptide ligases, peptide-binding domain"/>
    <property type="match status" value="1"/>
</dbReference>
<feature type="binding site" evidence="9">
    <location>
        <position position="401"/>
    </location>
    <ligand>
        <name>meso-2,6-diaminopimelate</name>
        <dbReference type="ChEBI" id="CHEBI:57791"/>
    </ligand>
</feature>
<dbReference type="Gene3D" id="3.90.190.20">
    <property type="entry name" value="Mur ligase, C-terminal domain"/>
    <property type="match status" value="1"/>
</dbReference>
<comment type="caution">
    <text evidence="13">The sequence shown here is derived from an EMBL/GenBank/DDBJ whole genome shotgun (WGS) entry which is preliminary data.</text>
</comment>
<dbReference type="Pfam" id="PF02875">
    <property type="entry name" value="Mur_ligase_C"/>
    <property type="match status" value="1"/>
</dbReference>
<reference evidence="13 14" key="1">
    <citation type="submission" date="2020-11" db="EMBL/GenBank/DDBJ databases">
        <title>Sulfur oxidizing isolate from Hospital Hole Sinkhole.</title>
        <authorList>
            <person name="Scott K.M."/>
        </authorList>
    </citation>
    <scope>NUCLEOTIDE SEQUENCE [LARGE SCALE GENOMIC DNA]</scope>
    <source>
        <strain evidence="13 14">HH1</strain>
    </source>
</reference>
<keyword evidence="9 10" id="KW-0131">Cell cycle</keyword>
<evidence type="ECO:0000256" key="2">
    <source>
        <dbReference type="ARBA" id="ARBA00022490"/>
    </source>
</evidence>
<dbReference type="EC" id="6.3.2.13" evidence="9"/>
<keyword evidence="3 9" id="KW-0436">Ligase</keyword>
<dbReference type="GO" id="GO:0008765">
    <property type="term" value="F:UDP-N-acetylmuramoylalanyl-D-glutamate-2,6-diaminopimelate ligase activity"/>
    <property type="evidence" value="ECO:0007669"/>
    <property type="project" value="UniProtKB-EC"/>
</dbReference>
<dbReference type="InterPro" id="IPR013221">
    <property type="entry name" value="Mur_ligase_cen"/>
</dbReference>
<feature type="binding site" evidence="9">
    <location>
        <position position="36"/>
    </location>
    <ligand>
        <name>UDP-N-acetyl-alpha-D-muramoyl-L-alanyl-D-glutamate</name>
        <dbReference type="ChEBI" id="CHEBI:83900"/>
    </ligand>
</feature>
<dbReference type="InterPro" id="IPR018109">
    <property type="entry name" value="Folylpolyglutamate_synth_CS"/>
</dbReference>
<feature type="binding site" evidence="9">
    <location>
        <begin position="425"/>
        <end position="428"/>
    </location>
    <ligand>
        <name>meso-2,6-diaminopimelate</name>
        <dbReference type="ChEBI" id="CHEBI:57791"/>
    </ligand>
</feature>
<feature type="binding site" evidence="9">
    <location>
        <begin position="125"/>
        <end position="131"/>
    </location>
    <ligand>
        <name>ATP</name>
        <dbReference type="ChEBI" id="CHEBI:30616"/>
    </ligand>
</feature>
<proteinExistence type="inferred from homology"/>
<feature type="binding site" evidence="9">
    <location>
        <position position="34"/>
    </location>
    <ligand>
        <name>UDP-N-acetyl-alpha-D-muramoyl-L-alanyl-D-glutamate</name>
        <dbReference type="ChEBI" id="CHEBI:83900"/>
    </ligand>
</feature>
<dbReference type="InterPro" id="IPR036615">
    <property type="entry name" value="Mur_ligase_C_dom_sf"/>
</dbReference>
<protein>
    <recommendedName>
        <fullName evidence="9">UDP-N-acetylmuramoyl-L-alanyl-D-glutamate--2,6-diaminopimelate ligase</fullName>
        <ecNumber evidence="9">6.3.2.13</ecNumber>
    </recommendedName>
    <alternativeName>
        <fullName evidence="9">Meso-A2pm-adding enzyme</fullName>
    </alternativeName>
    <alternativeName>
        <fullName evidence="9">Meso-diaminopimelate-adding enzyme</fullName>
    </alternativeName>
    <alternativeName>
        <fullName evidence="9">UDP-MurNAc-L-Ala-D-Glu:meso-diaminopimelate ligase</fullName>
    </alternativeName>
    <alternativeName>
        <fullName evidence="9">UDP-MurNAc-tripeptide synthetase</fullName>
    </alternativeName>
    <alternativeName>
        <fullName evidence="9">UDP-N-acetylmuramyl-tripeptide synthetase</fullName>
    </alternativeName>
</protein>
<feature type="binding site" evidence="9">
    <location>
        <position position="476"/>
    </location>
    <ligand>
        <name>meso-2,6-diaminopimelate</name>
        <dbReference type="ChEBI" id="CHEBI:57791"/>
    </ligand>
</feature>
<keyword evidence="14" id="KW-1185">Reference proteome</keyword>
<feature type="binding site" evidence="9">
    <location>
        <position position="194"/>
    </location>
    <ligand>
        <name>UDP-N-acetyl-alpha-D-muramoyl-L-alanyl-D-glutamate</name>
        <dbReference type="ChEBI" id="CHEBI:83900"/>
    </ligand>
</feature>
<comment type="pathway">
    <text evidence="9 10">Cell wall biogenesis; peptidoglycan biosynthesis.</text>
</comment>
<evidence type="ECO:0000256" key="6">
    <source>
        <dbReference type="ARBA" id="ARBA00022960"/>
    </source>
</evidence>
<keyword evidence="4 9" id="KW-0547">Nucleotide-binding</keyword>
<evidence type="ECO:0000313" key="14">
    <source>
        <dbReference type="Proteomes" id="UP001193680"/>
    </source>
</evidence>
<evidence type="ECO:0000256" key="4">
    <source>
        <dbReference type="ARBA" id="ARBA00022741"/>
    </source>
</evidence>
<feature type="binding site" evidence="9">
    <location>
        <position position="202"/>
    </location>
    <ligand>
        <name>UDP-N-acetyl-alpha-D-muramoyl-L-alanyl-D-glutamate</name>
        <dbReference type="ChEBI" id="CHEBI:83900"/>
    </ligand>
</feature>
<feature type="short sequence motif" description="Meso-diaminopimelate recognition motif" evidence="9">
    <location>
        <begin position="425"/>
        <end position="428"/>
    </location>
</feature>
<feature type="modified residue" description="N6-carboxylysine" evidence="9">
    <location>
        <position position="234"/>
    </location>
</feature>
<evidence type="ECO:0000256" key="9">
    <source>
        <dbReference type="HAMAP-Rule" id="MF_00208"/>
    </source>
</evidence>
<dbReference type="InterPro" id="IPR035911">
    <property type="entry name" value="MurE/MurF_N"/>
</dbReference>
<dbReference type="InterPro" id="IPR004101">
    <property type="entry name" value="Mur_ligase_C"/>
</dbReference>
<dbReference type="NCBIfam" id="TIGR01085">
    <property type="entry name" value="murE"/>
    <property type="match status" value="1"/>
</dbReference>
<dbReference type="PANTHER" id="PTHR23135">
    <property type="entry name" value="MUR LIGASE FAMILY MEMBER"/>
    <property type="match status" value="1"/>
</dbReference>
<keyword evidence="2 9" id="KW-0963">Cytoplasm</keyword>
<evidence type="ECO:0000256" key="3">
    <source>
        <dbReference type="ARBA" id="ARBA00022598"/>
    </source>
</evidence>
<feature type="binding site" evidence="9">
    <location>
        <begin position="167"/>
        <end position="168"/>
    </location>
    <ligand>
        <name>UDP-N-acetyl-alpha-D-muramoyl-L-alanyl-D-glutamate</name>
        <dbReference type="ChEBI" id="CHEBI:83900"/>
    </ligand>
</feature>
<dbReference type="Gene3D" id="3.40.1390.10">
    <property type="entry name" value="MurE/MurF, N-terminal domain"/>
    <property type="match status" value="1"/>
</dbReference>
<dbReference type="InterPro" id="IPR005761">
    <property type="entry name" value="UDP-N-AcMur-Glu-dNH2Pim_ligase"/>
</dbReference>
<evidence type="ECO:0000259" key="11">
    <source>
        <dbReference type="Pfam" id="PF02875"/>
    </source>
</evidence>
<keyword evidence="5 9" id="KW-0067">ATP-binding</keyword>
<dbReference type="Pfam" id="PF08245">
    <property type="entry name" value="Mur_ligase_M"/>
    <property type="match status" value="1"/>
</dbReference>
<dbReference type="PROSITE" id="PS01011">
    <property type="entry name" value="FOLYLPOLYGLU_SYNT_1"/>
    <property type="match status" value="1"/>
</dbReference>
<evidence type="ECO:0000256" key="5">
    <source>
        <dbReference type="ARBA" id="ARBA00022840"/>
    </source>
</evidence>
<comment type="subcellular location">
    <subcellularLocation>
        <location evidence="9 10">Cytoplasm</location>
    </subcellularLocation>
</comment>
<comment type="function">
    <text evidence="9">Catalyzes the addition of meso-diaminopimelic acid to the nucleotide precursor UDP-N-acetylmuramoyl-L-alanyl-D-glutamate (UMAG) in the biosynthesis of bacterial cell-wall peptidoglycan.</text>
</comment>
<gene>
    <name evidence="9" type="primary">murE</name>
    <name evidence="13" type="ORF">H8792_009425</name>
</gene>
<feature type="binding site" evidence="9">
    <location>
        <position position="166"/>
    </location>
    <ligand>
        <name>UDP-N-acetyl-alpha-D-muramoyl-L-alanyl-D-glutamate</name>
        <dbReference type="ChEBI" id="CHEBI:83900"/>
    </ligand>
</feature>
<evidence type="ECO:0000259" key="12">
    <source>
        <dbReference type="Pfam" id="PF08245"/>
    </source>
</evidence>
<comment type="caution">
    <text evidence="9">Lacks conserved residue(s) required for the propagation of feature annotation.</text>
</comment>
<keyword evidence="7 9" id="KW-0573">Peptidoglycan synthesis</keyword>
<dbReference type="NCBIfam" id="NF001126">
    <property type="entry name" value="PRK00139.1-4"/>
    <property type="match status" value="1"/>
</dbReference>